<protein>
    <submittedName>
        <fullName evidence="3">Uncharacterized protein</fullName>
    </submittedName>
</protein>
<sequence>MMARVHVMALCAAASALRPTARRTALRLGTASIIQIALPALADTEIDMDKIRALAAKKGSMDMSLPGLGKDPSKEKALVDVVLGANGAVVKLDPDEVREMERIGFLVKDSFRGRAPDFWSLRDFQPPKWYSEPVDRFYGMSVAGFTVPAAERSAANEQYAASLRRSVAEKVASVASQTPPSNWEVPVQDDGKYCGYGDYRSLCSEKTKGQKFIEEYLNPTPKNAPPPVKLQVENPIEKFSKGFSSGERGLPSLPRLQIMSE</sequence>
<gene>
    <name evidence="3" type="ORF">PCAL00307_LOCUS22176</name>
    <name evidence="4" type="ORF">PECAL_5P11360</name>
</gene>
<keyword evidence="5" id="KW-1185">Reference proteome</keyword>
<organism evidence="3">
    <name type="scientific">Pelagomonas calceolata</name>
    <dbReference type="NCBI Taxonomy" id="35677"/>
    <lineage>
        <taxon>Eukaryota</taxon>
        <taxon>Sar</taxon>
        <taxon>Stramenopiles</taxon>
        <taxon>Ochrophyta</taxon>
        <taxon>Pelagophyceae</taxon>
        <taxon>Pelagomonadales</taxon>
        <taxon>Pelagomonadaceae</taxon>
        <taxon>Pelagomonas</taxon>
    </lineage>
</organism>
<feature type="chain" id="PRO_5036212306" evidence="2">
    <location>
        <begin position="17"/>
        <end position="261"/>
    </location>
</feature>
<evidence type="ECO:0000256" key="1">
    <source>
        <dbReference type="SAM" id="MobiDB-lite"/>
    </source>
</evidence>
<evidence type="ECO:0000313" key="4">
    <source>
        <dbReference type="EMBL" id="CAH0376540.1"/>
    </source>
</evidence>
<dbReference type="AlphaFoldDB" id="A0A7S4A897"/>
<accession>A0A7S4A897</accession>
<evidence type="ECO:0000256" key="2">
    <source>
        <dbReference type="SAM" id="SignalP"/>
    </source>
</evidence>
<reference evidence="3" key="1">
    <citation type="submission" date="2021-01" db="EMBL/GenBank/DDBJ databases">
        <authorList>
            <person name="Corre E."/>
            <person name="Pelletier E."/>
            <person name="Niang G."/>
            <person name="Scheremetjew M."/>
            <person name="Finn R."/>
            <person name="Kale V."/>
            <person name="Holt S."/>
            <person name="Cochrane G."/>
            <person name="Meng A."/>
            <person name="Brown T."/>
            <person name="Cohen L."/>
        </authorList>
    </citation>
    <scope>NUCLEOTIDE SEQUENCE</scope>
    <source>
        <strain evidence="3">CCMP1756</strain>
    </source>
</reference>
<feature type="signal peptide" evidence="2">
    <location>
        <begin position="1"/>
        <end position="16"/>
    </location>
</feature>
<name>A0A7S4A897_9STRA</name>
<dbReference type="EMBL" id="CAKKNE010000005">
    <property type="protein sequence ID" value="CAH0376540.1"/>
    <property type="molecule type" value="Genomic_DNA"/>
</dbReference>
<proteinExistence type="predicted"/>
<keyword evidence="2" id="KW-0732">Signal</keyword>
<dbReference type="Proteomes" id="UP000789595">
    <property type="component" value="Unassembled WGS sequence"/>
</dbReference>
<reference evidence="4" key="2">
    <citation type="submission" date="2021-11" db="EMBL/GenBank/DDBJ databases">
        <authorList>
            <consortium name="Genoscope - CEA"/>
            <person name="William W."/>
        </authorList>
    </citation>
    <scope>NUCLEOTIDE SEQUENCE</scope>
</reference>
<feature type="region of interest" description="Disordered" evidence="1">
    <location>
        <begin position="240"/>
        <end position="261"/>
    </location>
</feature>
<evidence type="ECO:0000313" key="3">
    <source>
        <dbReference type="EMBL" id="CAE0706725.1"/>
    </source>
</evidence>
<dbReference type="EMBL" id="HBIW01025711">
    <property type="protein sequence ID" value="CAE0706725.1"/>
    <property type="molecule type" value="Transcribed_RNA"/>
</dbReference>
<evidence type="ECO:0000313" key="5">
    <source>
        <dbReference type="Proteomes" id="UP000789595"/>
    </source>
</evidence>